<evidence type="ECO:0000313" key="3">
    <source>
        <dbReference type="Proteomes" id="UP000467841"/>
    </source>
</evidence>
<feature type="region of interest" description="Disordered" evidence="1">
    <location>
        <begin position="1"/>
        <end position="148"/>
    </location>
</feature>
<dbReference type="Proteomes" id="UP000467841">
    <property type="component" value="Unassembled WGS sequence"/>
</dbReference>
<reference evidence="2" key="1">
    <citation type="submission" date="2020-01" db="EMBL/GenBank/DDBJ databases">
        <authorList>
            <person name="Mishra B."/>
        </authorList>
    </citation>
    <scope>NUCLEOTIDE SEQUENCE [LARGE SCALE GENOMIC DNA]</scope>
</reference>
<keyword evidence="3" id="KW-1185">Reference proteome</keyword>
<dbReference type="EMBL" id="CACVBM020000344">
    <property type="protein sequence ID" value="CAA7018025.1"/>
    <property type="molecule type" value="Genomic_DNA"/>
</dbReference>
<proteinExistence type="predicted"/>
<accession>A0A6D2HPL7</accession>
<protein>
    <submittedName>
        <fullName evidence="2">Uncharacterized protein</fullName>
    </submittedName>
</protein>
<comment type="caution">
    <text evidence="2">The sequence shown here is derived from an EMBL/GenBank/DDBJ whole genome shotgun (WGS) entry which is preliminary data.</text>
</comment>
<name>A0A6D2HPL7_9BRAS</name>
<evidence type="ECO:0000313" key="2">
    <source>
        <dbReference type="EMBL" id="CAA7018025.1"/>
    </source>
</evidence>
<organism evidence="2 3">
    <name type="scientific">Microthlaspi erraticum</name>
    <dbReference type="NCBI Taxonomy" id="1685480"/>
    <lineage>
        <taxon>Eukaryota</taxon>
        <taxon>Viridiplantae</taxon>
        <taxon>Streptophyta</taxon>
        <taxon>Embryophyta</taxon>
        <taxon>Tracheophyta</taxon>
        <taxon>Spermatophyta</taxon>
        <taxon>Magnoliopsida</taxon>
        <taxon>eudicotyledons</taxon>
        <taxon>Gunneridae</taxon>
        <taxon>Pentapetalae</taxon>
        <taxon>rosids</taxon>
        <taxon>malvids</taxon>
        <taxon>Brassicales</taxon>
        <taxon>Brassicaceae</taxon>
        <taxon>Coluteocarpeae</taxon>
        <taxon>Microthlaspi</taxon>
    </lineage>
</organism>
<feature type="compositionally biased region" description="Polar residues" evidence="1">
    <location>
        <begin position="81"/>
        <end position="90"/>
    </location>
</feature>
<dbReference type="AlphaFoldDB" id="A0A6D2HPL7"/>
<feature type="compositionally biased region" description="Basic residues" evidence="1">
    <location>
        <begin position="35"/>
        <end position="44"/>
    </location>
</feature>
<feature type="compositionally biased region" description="Low complexity" evidence="1">
    <location>
        <begin position="108"/>
        <end position="134"/>
    </location>
</feature>
<sequence length="148" mass="16655">MFHARPNHIRPSEVSAKVQNRRPITHHDPGNMSRGRPRHNRSRQPRTTAARAGKQASRPRNLLAYHGRCVRAGNYVPRPAENSSAKSSSVRPHGRPRIRPATTVPIVRPMTRSSGRSSRPTVPTPRSTRSPFPTYFQARLNPKPPLKT</sequence>
<gene>
    <name evidence="2" type="ORF">MERR_LOCUS5260</name>
</gene>
<evidence type="ECO:0000256" key="1">
    <source>
        <dbReference type="SAM" id="MobiDB-lite"/>
    </source>
</evidence>